<dbReference type="GO" id="GO:0009190">
    <property type="term" value="P:cyclic nucleotide biosynthetic process"/>
    <property type="evidence" value="ECO:0007669"/>
    <property type="project" value="InterPro"/>
</dbReference>
<comment type="caution">
    <text evidence="3">The sequence shown here is derived from an EMBL/GenBank/DDBJ whole genome shotgun (WGS) entry which is preliminary data.</text>
</comment>
<dbReference type="EMBL" id="BDIP01005976">
    <property type="protein sequence ID" value="GIQ90267.1"/>
    <property type="molecule type" value="Genomic_DNA"/>
</dbReference>
<dbReference type="AlphaFoldDB" id="A0A9K3GP70"/>
<feature type="domain" description="Guanylate cyclase" evidence="2">
    <location>
        <begin position="91"/>
        <end position="126"/>
    </location>
</feature>
<gene>
    <name evidence="3" type="ORF">KIPB_012999</name>
</gene>
<keyword evidence="4" id="KW-1185">Reference proteome</keyword>
<keyword evidence="1" id="KW-0472">Membrane</keyword>
<dbReference type="Proteomes" id="UP000265618">
    <property type="component" value="Unassembled WGS sequence"/>
</dbReference>
<dbReference type="SUPFAM" id="SSF55073">
    <property type="entry name" value="Nucleotide cyclase"/>
    <property type="match status" value="1"/>
</dbReference>
<organism evidence="3 4">
    <name type="scientific">Kipferlia bialata</name>
    <dbReference type="NCBI Taxonomy" id="797122"/>
    <lineage>
        <taxon>Eukaryota</taxon>
        <taxon>Metamonada</taxon>
        <taxon>Carpediemonas-like organisms</taxon>
        <taxon>Kipferlia</taxon>
    </lineage>
</organism>
<dbReference type="CDD" id="cd07302">
    <property type="entry name" value="CHD"/>
    <property type="match status" value="1"/>
</dbReference>
<dbReference type="Pfam" id="PF00211">
    <property type="entry name" value="Guanylate_cyc"/>
    <property type="match status" value="1"/>
</dbReference>
<dbReference type="InterPro" id="IPR029787">
    <property type="entry name" value="Nucleotide_cyclase"/>
</dbReference>
<evidence type="ECO:0000259" key="2">
    <source>
        <dbReference type="PROSITE" id="PS50125"/>
    </source>
</evidence>
<keyword evidence="1" id="KW-1133">Transmembrane helix</keyword>
<sequence>DLVTIMSTLDMMVTSCQGIEKIKGSDGILIVRVSREYGRYHHPNLSIDPDMAHERRVQFECAQMARFCLFATLAVASLRQHGIPVPTLRGIRAGISCGPVTAGVLGTYELMYDVFGDTVNTAARLMGKAGLHQVIATERVAQAATAIDSMEGHPFATRGHGLILRSRPSLLFLKGKGVFPVRRLGLSHKDWTRTRRWVFVALLGLHSQHGERSSWVDKVGVGYIHVVIVITSMGLIVSIVSPTA</sequence>
<proteinExistence type="predicted"/>
<evidence type="ECO:0000313" key="4">
    <source>
        <dbReference type="Proteomes" id="UP000265618"/>
    </source>
</evidence>
<evidence type="ECO:0000256" key="1">
    <source>
        <dbReference type="SAM" id="Phobius"/>
    </source>
</evidence>
<reference evidence="3 4" key="1">
    <citation type="journal article" date="2018" name="PLoS ONE">
        <title>The draft genome of Kipferlia bialata reveals reductive genome evolution in fornicate parasites.</title>
        <authorList>
            <person name="Tanifuji G."/>
            <person name="Takabayashi S."/>
            <person name="Kume K."/>
            <person name="Takagi M."/>
            <person name="Nakayama T."/>
            <person name="Kamikawa R."/>
            <person name="Inagaki Y."/>
            <person name="Hashimoto T."/>
        </authorList>
    </citation>
    <scope>NUCLEOTIDE SEQUENCE [LARGE SCALE GENOMIC DNA]</scope>
    <source>
        <strain evidence="3">NY0173</strain>
    </source>
</reference>
<dbReference type="GO" id="GO:0035556">
    <property type="term" value="P:intracellular signal transduction"/>
    <property type="evidence" value="ECO:0007669"/>
    <property type="project" value="InterPro"/>
</dbReference>
<dbReference type="InterPro" id="IPR001054">
    <property type="entry name" value="A/G_cyclase"/>
</dbReference>
<protein>
    <recommendedName>
        <fullName evidence="2">Guanylate cyclase domain-containing protein</fullName>
    </recommendedName>
</protein>
<dbReference type="OrthoDB" id="1890790at2759"/>
<dbReference type="PROSITE" id="PS50125">
    <property type="entry name" value="GUANYLATE_CYCLASE_2"/>
    <property type="match status" value="1"/>
</dbReference>
<name>A0A9K3GP70_9EUKA</name>
<dbReference type="Gene3D" id="3.30.70.1230">
    <property type="entry name" value="Nucleotide cyclase"/>
    <property type="match status" value="1"/>
</dbReference>
<feature type="transmembrane region" description="Helical" evidence="1">
    <location>
        <begin position="221"/>
        <end position="241"/>
    </location>
</feature>
<accession>A0A9K3GP70</accession>
<feature type="non-terminal residue" evidence="3">
    <location>
        <position position="1"/>
    </location>
</feature>
<keyword evidence="1" id="KW-0812">Transmembrane</keyword>
<evidence type="ECO:0000313" key="3">
    <source>
        <dbReference type="EMBL" id="GIQ90267.1"/>
    </source>
</evidence>